<evidence type="ECO:0000313" key="3">
    <source>
        <dbReference type="Proteomes" id="UP000558488"/>
    </source>
</evidence>
<dbReference type="Proteomes" id="UP000558488">
    <property type="component" value="Unassembled WGS sequence"/>
</dbReference>
<dbReference type="EMBL" id="JACAGB010000064">
    <property type="protein sequence ID" value="KAF6277532.1"/>
    <property type="molecule type" value="Genomic_DNA"/>
</dbReference>
<organism evidence="2 3">
    <name type="scientific">Pipistrellus kuhlii</name>
    <name type="common">Kuhl's pipistrelle</name>
    <dbReference type="NCBI Taxonomy" id="59472"/>
    <lineage>
        <taxon>Eukaryota</taxon>
        <taxon>Metazoa</taxon>
        <taxon>Chordata</taxon>
        <taxon>Craniata</taxon>
        <taxon>Vertebrata</taxon>
        <taxon>Euteleostomi</taxon>
        <taxon>Mammalia</taxon>
        <taxon>Eutheria</taxon>
        <taxon>Laurasiatheria</taxon>
        <taxon>Chiroptera</taxon>
        <taxon>Yangochiroptera</taxon>
        <taxon>Vespertilionidae</taxon>
        <taxon>Pipistrellus</taxon>
    </lineage>
</organism>
<comment type="caution">
    <text evidence="2">The sequence shown here is derived from an EMBL/GenBank/DDBJ whole genome shotgun (WGS) entry which is preliminary data.</text>
</comment>
<keyword evidence="3" id="KW-1185">Reference proteome</keyword>
<reference evidence="2 3" key="1">
    <citation type="journal article" date="2020" name="Nature">
        <title>Six reference-quality genomes reveal evolution of bat adaptations.</title>
        <authorList>
            <person name="Jebb D."/>
            <person name="Huang Z."/>
            <person name="Pippel M."/>
            <person name="Hughes G.M."/>
            <person name="Lavrichenko K."/>
            <person name="Devanna P."/>
            <person name="Winkler S."/>
            <person name="Jermiin L.S."/>
            <person name="Skirmuntt E.C."/>
            <person name="Katzourakis A."/>
            <person name="Burkitt-Gray L."/>
            <person name="Ray D.A."/>
            <person name="Sullivan K.A.M."/>
            <person name="Roscito J.G."/>
            <person name="Kirilenko B.M."/>
            <person name="Davalos L.M."/>
            <person name="Corthals A.P."/>
            <person name="Power M.L."/>
            <person name="Jones G."/>
            <person name="Ransome R.D."/>
            <person name="Dechmann D.K.N."/>
            <person name="Locatelli A.G."/>
            <person name="Puechmaille S.J."/>
            <person name="Fedrigo O."/>
            <person name="Jarvis E.D."/>
            <person name="Hiller M."/>
            <person name="Vernes S.C."/>
            <person name="Myers E.W."/>
            <person name="Teeling E.C."/>
        </authorList>
    </citation>
    <scope>NUCLEOTIDE SEQUENCE [LARGE SCALE GENOMIC DNA]</scope>
    <source>
        <strain evidence="2">MPipKuh1</strain>
        <tissue evidence="2">Flight muscle</tissue>
    </source>
</reference>
<dbReference type="AlphaFoldDB" id="A0A7J7RN06"/>
<gene>
    <name evidence="2" type="ORF">mPipKuh1_010394</name>
</gene>
<protein>
    <submittedName>
        <fullName evidence="2">Uncharacterized protein</fullName>
    </submittedName>
</protein>
<proteinExistence type="predicted"/>
<accession>A0A7J7RN06</accession>
<evidence type="ECO:0000313" key="2">
    <source>
        <dbReference type="EMBL" id="KAF6277532.1"/>
    </source>
</evidence>
<evidence type="ECO:0000256" key="1">
    <source>
        <dbReference type="SAM" id="MobiDB-lite"/>
    </source>
</evidence>
<feature type="compositionally biased region" description="Low complexity" evidence="1">
    <location>
        <begin position="1"/>
        <end position="10"/>
    </location>
</feature>
<feature type="compositionally biased region" description="Basic residues" evidence="1">
    <location>
        <begin position="71"/>
        <end position="80"/>
    </location>
</feature>
<sequence>MAAPAGPAAGWRPSRWGRAMGHLRPAALGSLSSQPRPSARDSGGRGPRPLCVRSDRSDRNPAAPDGAAPSSKRRRGHRRERTNSRMANLTFPSAPDPDRSDLGGLLLPERSQRLSEERVPLCHTCACQRCHAVLGRRWHGRGSCWVGDTGEAAAGWRGHGRGSCWVEGTRERQLLGGGDTGEAAAGWRG</sequence>
<name>A0A7J7RN06_PIPKU</name>
<feature type="region of interest" description="Disordered" evidence="1">
    <location>
        <begin position="1"/>
        <end position="103"/>
    </location>
</feature>